<proteinExistence type="predicted"/>
<reference evidence="1" key="1">
    <citation type="journal article" date="2021" name="ISME J.">
        <title>Genomic evolution of the class Acidithiobacillia: deep-branching Proteobacteria living in extreme acidic conditions.</title>
        <authorList>
            <person name="Moya-Beltran A."/>
            <person name="Beard S."/>
            <person name="Rojas-Villalobos C."/>
            <person name="Issotta F."/>
            <person name="Gallardo Y."/>
            <person name="Ulloa R."/>
            <person name="Giaveno A."/>
            <person name="Degli Esposti M."/>
            <person name="Johnson D.B."/>
            <person name="Quatrini R."/>
        </authorList>
    </citation>
    <scope>NUCLEOTIDE SEQUENCE</scope>
    <source>
        <strain evidence="1">VAN18-1</strain>
    </source>
</reference>
<name>A0AAE2YSH0_9PROT</name>
<sequence>MIFRRTLRRLLQITIVLLLLIPLSGCLALIALNGAGTVAYYNLPKKDRPSLHIGK</sequence>
<protein>
    <submittedName>
        <fullName evidence="1">Uncharacterized protein</fullName>
    </submittedName>
</protein>
<dbReference type="Proteomes" id="UP001197378">
    <property type="component" value="Unassembled WGS sequence"/>
</dbReference>
<evidence type="ECO:0000313" key="1">
    <source>
        <dbReference type="EMBL" id="MBU2789283.1"/>
    </source>
</evidence>
<keyword evidence="2" id="KW-1185">Reference proteome</keyword>
<gene>
    <name evidence="1" type="ORF">HFQ13_13920</name>
</gene>
<dbReference type="EMBL" id="JAAXYO010000195">
    <property type="protein sequence ID" value="MBU2789283.1"/>
    <property type="molecule type" value="Genomic_DNA"/>
</dbReference>
<organism evidence="1 2">
    <name type="scientific">Igneacidithiobacillus copahuensis</name>
    <dbReference type="NCBI Taxonomy" id="2724909"/>
    <lineage>
        <taxon>Bacteria</taxon>
        <taxon>Pseudomonadati</taxon>
        <taxon>Pseudomonadota</taxon>
        <taxon>Acidithiobacillia</taxon>
        <taxon>Acidithiobacillales</taxon>
        <taxon>Acidithiobacillaceae</taxon>
        <taxon>Igneacidithiobacillus</taxon>
    </lineage>
</organism>
<dbReference type="RefSeq" id="WP_215871753.1">
    <property type="nucleotide sequence ID" value="NZ_JAAXYO010000195.1"/>
</dbReference>
<evidence type="ECO:0000313" key="2">
    <source>
        <dbReference type="Proteomes" id="UP001197378"/>
    </source>
</evidence>
<dbReference type="AlphaFoldDB" id="A0AAE2YSH0"/>
<comment type="caution">
    <text evidence="1">The sequence shown here is derived from an EMBL/GenBank/DDBJ whole genome shotgun (WGS) entry which is preliminary data.</text>
</comment>
<accession>A0AAE2YSH0</accession>